<feature type="region of interest" description="Disordered" evidence="1">
    <location>
        <begin position="93"/>
        <end position="128"/>
    </location>
</feature>
<proteinExistence type="predicted"/>
<dbReference type="Proteomes" id="UP000198736">
    <property type="component" value="Unassembled WGS sequence"/>
</dbReference>
<evidence type="ECO:0000256" key="2">
    <source>
        <dbReference type="SAM" id="Phobius"/>
    </source>
</evidence>
<dbReference type="EMBL" id="CZPZ01000003">
    <property type="protein sequence ID" value="CUS32683.1"/>
    <property type="molecule type" value="Genomic_DNA"/>
</dbReference>
<evidence type="ECO:0000313" key="4">
    <source>
        <dbReference type="Proteomes" id="UP000198736"/>
    </source>
</evidence>
<keyword evidence="4" id="KW-1185">Reference proteome</keyword>
<name>A0A0S4L9X5_9BACT</name>
<feature type="region of interest" description="Disordered" evidence="1">
    <location>
        <begin position="133"/>
        <end position="152"/>
    </location>
</feature>
<reference evidence="4" key="1">
    <citation type="submission" date="2015-10" db="EMBL/GenBank/DDBJ databases">
        <authorList>
            <person name="Luecker S."/>
            <person name="Luecker S."/>
        </authorList>
    </citation>
    <scope>NUCLEOTIDE SEQUENCE [LARGE SCALE GENOMIC DNA]</scope>
</reference>
<gene>
    <name evidence="3" type="ORF">COMA2_110038</name>
</gene>
<organism evidence="3 4">
    <name type="scientific">Candidatus Nitrospira nitrificans</name>
    <dbReference type="NCBI Taxonomy" id="1742973"/>
    <lineage>
        <taxon>Bacteria</taxon>
        <taxon>Pseudomonadati</taxon>
        <taxon>Nitrospirota</taxon>
        <taxon>Nitrospiria</taxon>
        <taxon>Nitrospirales</taxon>
        <taxon>Nitrospiraceae</taxon>
        <taxon>Nitrospira</taxon>
    </lineage>
</organism>
<feature type="transmembrane region" description="Helical" evidence="2">
    <location>
        <begin position="27"/>
        <end position="51"/>
    </location>
</feature>
<keyword evidence="2" id="KW-0472">Membrane</keyword>
<feature type="compositionally biased region" description="Basic and acidic residues" evidence="1">
    <location>
        <begin position="133"/>
        <end position="144"/>
    </location>
</feature>
<protein>
    <submittedName>
        <fullName evidence="3">Uncharacterized protein</fullName>
    </submittedName>
</protein>
<accession>A0A0S4L9X5</accession>
<evidence type="ECO:0000256" key="1">
    <source>
        <dbReference type="SAM" id="MobiDB-lite"/>
    </source>
</evidence>
<keyword evidence="2" id="KW-1133">Transmembrane helix</keyword>
<dbReference type="AlphaFoldDB" id="A0A0S4L9X5"/>
<feature type="compositionally biased region" description="Basic and acidic residues" evidence="1">
    <location>
        <begin position="118"/>
        <end position="128"/>
    </location>
</feature>
<sequence length="181" mass="19948">MNSPCFADVMRHWCNGWLFMKDVKPCILTHVSMSIGACALLLAFGGCGSSVSDQDVRARSLPRGSTVEAGIAQIHESQPMGSTTMQERKLEKVLSRAGVSEQEESPTQSLNSSIPSSVEKDLSSSNARDRYRALDHWESKDSKAPLDPVFDAMEDDDPAVRAKATAIVEQYWAAEQEREKQ</sequence>
<feature type="compositionally biased region" description="Polar residues" evidence="1">
    <location>
        <begin position="105"/>
        <end position="116"/>
    </location>
</feature>
<keyword evidence="2" id="KW-0812">Transmembrane</keyword>
<evidence type="ECO:0000313" key="3">
    <source>
        <dbReference type="EMBL" id="CUS32683.1"/>
    </source>
</evidence>